<evidence type="ECO:0000259" key="3">
    <source>
        <dbReference type="PROSITE" id="PS50011"/>
    </source>
</evidence>
<dbReference type="PANTHER" id="PTHR44329">
    <property type="entry name" value="SERINE/THREONINE-PROTEIN KINASE TNNI3K-RELATED"/>
    <property type="match status" value="1"/>
</dbReference>
<dbReference type="InterPro" id="IPR001245">
    <property type="entry name" value="Ser-Thr/Tyr_kinase_cat_dom"/>
</dbReference>
<dbReference type="Gene3D" id="1.10.510.10">
    <property type="entry name" value="Transferase(Phosphotransferase) domain 1"/>
    <property type="match status" value="1"/>
</dbReference>
<dbReference type="SUPFAM" id="SSF51126">
    <property type="entry name" value="Pectin lyase-like"/>
    <property type="match status" value="1"/>
</dbReference>
<sequence>MFDNDVYPTPYSPITFIDCTFTDLTDKTEDPQFVGGGALHLLTFSPLLVKGCTFTNCATTRGSGRATFVQFDWDCQPHKLRIESSVFKDCSSLSGDGGGISVIPDVTRPHLVHFRELLRVEWKWRSKAENDRDYTEQYSAALFPIFGVSISDAHWEAQSDEFRCWVKFSDDIAVFDAKQARAELMRKTLPWLVPLIVCVVAAVIVVVLVVLCRRRHSAQKEPQAKEMNAEMFAVEDEKMEENEGTHDGLRNQHILTTAGNAVEVGKDTAKAEVAPESLPSALNVVEALQCEGKIEMTVVREVDTLYNALHVREHKRSIVKRVVERQIASGLAKIGEQTRTAAILTKLSSHWVMFDARGNVCLKLQEPTPSIPLPQPHTPQASQASQSGSGDKSNTQENQRWKAPEIVKGEEEKESKQEVNPLKASVFSLGLVLWEIETGSVPFAELDAVNAQRQMGTGTLPKMSGIGSEMRELIEQRLCLNPNDRPALSSVSSVLNSIAEEEQPPDELKASNN</sequence>
<feature type="transmembrane region" description="Helical" evidence="2">
    <location>
        <begin position="191"/>
        <end position="212"/>
    </location>
</feature>
<comment type="caution">
    <text evidence="4">The sequence shown here is derived from an EMBL/GenBank/DDBJ whole genome shotgun (WGS) entry which is preliminary data.</text>
</comment>
<feature type="compositionally biased region" description="Basic and acidic residues" evidence="1">
    <location>
        <begin position="399"/>
        <end position="417"/>
    </location>
</feature>
<evidence type="ECO:0000256" key="2">
    <source>
        <dbReference type="SAM" id="Phobius"/>
    </source>
</evidence>
<dbReference type="Proteomes" id="UP001281761">
    <property type="component" value="Unassembled WGS sequence"/>
</dbReference>
<gene>
    <name evidence="4" type="ORF">BLNAU_22731</name>
</gene>
<keyword evidence="2" id="KW-0812">Transmembrane</keyword>
<dbReference type="InterPro" id="IPR000719">
    <property type="entry name" value="Prot_kinase_dom"/>
</dbReference>
<keyword evidence="2" id="KW-1133">Transmembrane helix</keyword>
<evidence type="ECO:0000256" key="1">
    <source>
        <dbReference type="SAM" id="MobiDB-lite"/>
    </source>
</evidence>
<dbReference type="SUPFAM" id="SSF56112">
    <property type="entry name" value="Protein kinase-like (PK-like)"/>
    <property type="match status" value="1"/>
</dbReference>
<keyword evidence="5" id="KW-1185">Reference proteome</keyword>
<evidence type="ECO:0000313" key="4">
    <source>
        <dbReference type="EMBL" id="KAK2942344.1"/>
    </source>
</evidence>
<reference evidence="4 5" key="1">
    <citation type="journal article" date="2022" name="bioRxiv">
        <title>Genomics of Preaxostyla Flagellates Illuminates Evolutionary Transitions and the Path Towards Mitochondrial Loss.</title>
        <authorList>
            <person name="Novak L.V.F."/>
            <person name="Treitli S.C."/>
            <person name="Pyrih J."/>
            <person name="Halakuc P."/>
            <person name="Pipaliya S.V."/>
            <person name="Vacek V."/>
            <person name="Brzon O."/>
            <person name="Soukal P."/>
            <person name="Eme L."/>
            <person name="Dacks J.B."/>
            <person name="Karnkowska A."/>
            <person name="Elias M."/>
            <person name="Hampl V."/>
        </authorList>
    </citation>
    <scope>NUCLEOTIDE SEQUENCE [LARGE SCALE GENOMIC DNA]</scope>
    <source>
        <strain evidence="4">NAU3</strain>
        <tissue evidence="4">Gut</tissue>
    </source>
</reference>
<dbReference type="InterPro" id="IPR011009">
    <property type="entry name" value="Kinase-like_dom_sf"/>
</dbReference>
<evidence type="ECO:0000313" key="5">
    <source>
        <dbReference type="Proteomes" id="UP001281761"/>
    </source>
</evidence>
<dbReference type="EMBL" id="JARBJD010000414">
    <property type="protein sequence ID" value="KAK2942344.1"/>
    <property type="molecule type" value="Genomic_DNA"/>
</dbReference>
<proteinExistence type="predicted"/>
<protein>
    <recommendedName>
        <fullName evidence="3">Protein kinase domain-containing protein</fullName>
    </recommendedName>
</protein>
<keyword evidence="2" id="KW-0472">Membrane</keyword>
<feature type="domain" description="Protein kinase" evidence="3">
    <location>
        <begin position="193"/>
        <end position="495"/>
    </location>
</feature>
<dbReference type="PROSITE" id="PS50011">
    <property type="entry name" value="PROTEIN_KINASE_DOM"/>
    <property type="match status" value="1"/>
</dbReference>
<feature type="compositionally biased region" description="Low complexity" evidence="1">
    <location>
        <begin position="380"/>
        <end position="390"/>
    </location>
</feature>
<dbReference type="InterPro" id="IPR011050">
    <property type="entry name" value="Pectin_lyase_fold/virulence"/>
</dbReference>
<name>A0ABQ9WS59_9EUKA</name>
<accession>A0ABQ9WS59</accession>
<organism evidence="4 5">
    <name type="scientific">Blattamonas nauphoetae</name>
    <dbReference type="NCBI Taxonomy" id="2049346"/>
    <lineage>
        <taxon>Eukaryota</taxon>
        <taxon>Metamonada</taxon>
        <taxon>Preaxostyla</taxon>
        <taxon>Oxymonadida</taxon>
        <taxon>Blattamonas</taxon>
    </lineage>
</organism>
<dbReference type="InterPro" id="IPR051681">
    <property type="entry name" value="Ser/Thr_Kinases-Pseudokinases"/>
</dbReference>
<feature type="region of interest" description="Disordered" evidence="1">
    <location>
        <begin position="367"/>
        <end position="419"/>
    </location>
</feature>
<dbReference type="Pfam" id="PF07714">
    <property type="entry name" value="PK_Tyr_Ser-Thr"/>
    <property type="match status" value="1"/>
</dbReference>